<evidence type="ECO:0008006" key="3">
    <source>
        <dbReference type="Google" id="ProtNLM"/>
    </source>
</evidence>
<organism evidence="1 2">
    <name type="scientific">Paenibacillus athensensis</name>
    <dbReference type="NCBI Taxonomy" id="1967502"/>
    <lineage>
        <taxon>Bacteria</taxon>
        <taxon>Bacillati</taxon>
        <taxon>Bacillota</taxon>
        <taxon>Bacilli</taxon>
        <taxon>Bacillales</taxon>
        <taxon>Paenibacillaceae</taxon>
        <taxon>Paenibacillus</taxon>
    </lineage>
</organism>
<gene>
    <name evidence="1" type="ORF">B5M42_13350</name>
</gene>
<dbReference type="AlphaFoldDB" id="A0A4Y8Q0L1"/>
<protein>
    <recommendedName>
        <fullName evidence="3">HNH endonuclease</fullName>
    </recommendedName>
</protein>
<dbReference type="RefSeq" id="WP_134753620.1">
    <property type="nucleotide sequence ID" value="NZ_MYFO02000015.1"/>
</dbReference>
<accession>A0A4Y8Q0L1</accession>
<dbReference type="EMBL" id="MYFO01000016">
    <property type="protein sequence ID" value="TFE86872.1"/>
    <property type="molecule type" value="Genomic_DNA"/>
</dbReference>
<comment type="caution">
    <text evidence="1">The sequence shown here is derived from an EMBL/GenBank/DDBJ whole genome shotgun (WGS) entry which is preliminary data.</text>
</comment>
<name>A0A4Y8Q0L1_9BACL</name>
<dbReference type="OrthoDB" id="8357868at2"/>
<dbReference type="Proteomes" id="UP000298246">
    <property type="component" value="Unassembled WGS sequence"/>
</dbReference>
<sequence length="340" mass="39686">MKKCMYCLEDKVALTREHVIPSGLLDMYPSQDVTYNTTTYKNLRYKDNDGLTIKDVCQDCNNNLLSPLDSYGKNMISKYFSSKFVGDPTVIMHYDYHLLQRWLLKIAYNVARSSGLNFDWFRDELDYILHNIQEKTPPVSIFGGLHVDMTAFGEDKALLLSPISSFKPLYVYHSPRILQNGVAFSMKRKIPIKKDLMKIRRAEHVFTIRFGSAMFLLFLWNKPSISSAVDKFNDTFEAKYPYTLFREDRTEIALHRVTDSINCFQPGIIQSKTAMMEADEGIRQVLGGRTILETQAEWDEIWSEEKQREGRLIIDRLTFPDNKSIEKEYNNYFAKKHKNQ</sequence>
<keyword evidence="2" id="KW-1185">Reference proteome</keyword>
<evidence type="ECO:0000313" key="2">
    <source>
        <dbReference type="Proteomes" id="UP000298246"/>
    </source>
</evidence>
<evidence type="ECO:0000313" key="1">
    <source>
        <dbReference type="EMBL" id="TFE86872.1"/>
    </source>
</evidence>
<reference evidence="1 2" key="1">
    <citation type="submission" date="2017-03" db="EMBL/GenBank/DDBJ databases">
        <title>Isolation of Levoglucosan Utilizing Bacteria.</title>
        <authorList>
            <person name="Arya A.S."/>
        </authorList>
    </citation>
    <scope>NUCLEOTIDE SEQUENCE [LARGE SCALE GENOMIC DNA]</scope>
    <source>
        <strain evidence="1 2">MEC069</strain>
    </source>
</reference>
<proteinExistence type="predicted"/>